<evidence type="ECO:0000256" key="4">
    <source>
        <dbReference type="ARBA" id="ARBA00017829"/>
    </source>
</evidence>
<keyword evidence="17" id="KW-1185">Reference proteome</keyword>
<evidence type="ECO:0000313" key="16">
    <source>
        <dbReference type="EMBL" id="CAJ0605826.1"/>
    </source>
</evidence>
<keyword evidence="10" id="KW-0156">Chromatin regulator</keyword>
<evidence type="ECO:0000256" key="2">
    <source>
        <dbReference type="ARBA" id="ARBA00004286"/>
    </source>
</evidence>
<dbReference type="InterPro" id="IPR011990">
    <property type="entry name" value="TPR-like_helical_dom_sf"/>
</dbReference>
<dbReference type="Gene3D" id="1.25.40.20">
    <property type="entry name" value="Ankyrin repeat-containing domain"/>
    <property type="match status" value="1"/>
</dbReference>
<evidence type="ECO:0000256" key="7">
    <source>
        <dbReference type="ARBA" id="ARBA00022737"/>
    </source>
</evidence>
<dbReference type="Pfam" id="PF00023">
    <property type="entry name" value="Ank"/>
    <property type="match status" value="1"/>
</dbReference>
<dbReference type="InterPro" id="IPR052311">
    <property type="entry name" value="MMS22L-TONSL_complex_comp"/>
</dbReference>
<feature type="region of interest" description="Disordered" evidence="15">
    <location>
        <begin position="743"/>
        <end position="793"/>
    </location>
</feature>
<keyword evidence="11 14" id="KW-0040">ANK repeat</keyword>
<dbReference type="Pfam" id="PF12796">
    <property type="entry name" value="Ank_2"/>
    <property type="match status" value="1"/>
</dbReference>
<feature type="region of interest" description="Disordered" evidence="15">
    <location>
        <begin position="683"/>
        <end position="704"/>
    </location>
</feature>
<evidence type="ECO:0000256" key="6">
    <source>
        <dbReference type="ARBA" id="ARBA00022614"/>
    </source>
</evidence>
<dbReference type="SMART" id="SM00028">
    <property type="entry name" value="TPR"/>
    <property type="match status" value="2"/>
</dbReference>
<evidence type="ECO:0000256" key="1">
    <source>
        <dbReference type="ARBA" id="ARBA00004123"/>
    </source>
</evidence>
<dbReference type="GO" id="GO:0000724">
    <property type="term" value="P:double-strand break repair via homologous recombination"/>
    <property type="evidence" value="ECO:0007669"/>
    <property type="project" value="TreeGrafter"/>
</dbReference>
<accession>A0AA36MBF2</accession>
<dbReference type="InterPro" id="IPR001611">
    <property type="entry name" value="Leu-rich_rpt"/>
</dbReference>
<dbReference type="EMBL" id="CATQJL010000316">
    <property type="protein sequence ID" value="CAJ0605826.1"/>
    <property type="molecule type" value="Genomic_DNA"/>
</dbReference>
<dbReference type="SUPFAM" id="SSF48403">
    <property type="entry name" value="Ankyrin repeat"/>
    <property type="match status" value="1"/>
</dbReference>
<dbReference type="PROSITE" id="PS50297">
    <property type="entry name" value="ANK_REP_REGION"/>
    <property type="match status" value="2"/>
</dbReference>
<dbReference type="InterPro" id="IPR002110">
    <property type="entry name" value="Ankyrin_rpt"/>
</dbReference>
<feature type="region of interest" description="Disordered" evidence="15">
    <location>
        <begin position="814"/>
        <end position="841"/>
    </location>
</feature>
<evidence type="ECO:0000256" key="10">
    <source>
        <dbReference type="ARBA" id="ARBA00022853"/>
    </source>
</evidence>
<feature type="compositionally biased region" description="Basic and acidic residues" evidence="15">
    <location>
        <begin position="754"/>
        <end position="771"/>
    </location>
</feature>
<evidence type="ECO:0000256" key="9">
    <source>
        <dbReference type="ARBA" id="ARBA00022803"/>
    </source>
</evidence>
<dbReference type="Gene3D" id="3.80.10.10">
    <property type="entry name" value="Ribonuclease Inhibitor"/>
    <property type="match status" value="2"/>
</dbReference>
<keyword evidence="6" id="KW-0433">Leucine-rich repeat</keyword>
<keyword evidence="13" id="KW-0539">Nucleus</keyword>
<dbReference type="PANTHER" id="PTHR46358:SF1">
    <property type="entry name" value="TONSOKU-LIKE PROTEIN"/>
    <property type="match status" value="1"/>
</dbReference>
<evidence type="ECO:0000256" key="15">
    <source>
        <dbReference type="SAM" id="MobiDB-lite"/>
    </source>
</evidence>
<feature type="compositionally biased region" description="Low complexity" evidence="15">
    <location>
        <begin position="775"/>
        <end position="793"/>
    </location>
</feature>
<reference evidence="16" key="1">
    <citation type="submission" date="2023-07" db="EMBL/GenBank/DDBJ databases">
        <authorList>
            <consortium name="CYATHOMIX"/>
        </authorList>
    </citation>
    <scope>NUCLEOTIDE SEQUENCE</scope>
    <source>
        <strain evidence="16">N/A</strain>
    </source>
</reference>
<dbReference type="InterPro" id="IPR036770">
    <property type="entry name" value="Ankyrin_rpt-contain_sf"/>
</dbReference>
<organism evidence="16 17">
    <name type="scientific">Cylicocyclus nassatus</name>
    <name type="common">Nematode worm</name>
    <dbReference type="NCBI Taxonomy" id="53992"/>
    <lineage>
        <taxon>Eukaryota</taxon>
        <taxon>Metazoa</taxon>
        <taxon>Ecdysozoa</taxon>
        <taxon>Nematoda</taxon>
        <taxon>Chromadorea</taxon>
        <taxon>Rhabditida</taxon>
        <taxon>Rhabditina</taxon>
        <taxon>Rhabditomorpha</taxon>
        <taxon>Strongyloidea</taxon>
        <taxon>Strongylidae</taxon>
        <taxon>Cylicocyclus</taxon>
    </lineage>
</organism>
<sequence length="1288" mass="144254">MKKRRLEEDLRREISKTTDVEKQLDLLTDLGDLQRCNGDLESAVETYKKAAQLATALSNHLDLSFVYRALAEISAEEGERKQALEYAGLFRQTAQMCGSCSQIQLSLHVSGWIYEKLAMQQLQNTADLEEALSWCLKSIDYIKKAGHRIDCDRKAVRVAGDSARRKAGLERLCSGICANLQRRSEAEKYWNTAYAYAKRNQDSELEYQLLLARIDFSWESPLKNAQRLVNFAPSKKKGQAIMELAQVLTFAGDFLAAQNALLECLLHHKSSLMPDDADLLEARLIFLYKYFHRLDRSKDPGCSRGERRKMYELIADSLCSYGGDRKELLEHAVKYYKLMFQNSVTDREKCTAAISIAQTFMDLEAFDEAREWFEKVLELETRIGKSDAKLCQTKVLLFEAKCRQKFSSKLNLLEEFGQLNSQIPEGYPSLKAAINRAMGQFFVQKGDRSEASLYLSRADTLRDEVDVEGSEEEENEETTDELDARPNKAIMRECLELARLRNSDLEIEKDRDKEKNAHGETRLHIAARSNDTAMVEKLIAAGYDVNRRDYGGWTPISEAVSAGMRENVLALLKAGAKVDPVSTEVLNDEENSTGGGITPLMEACDKGFIDIARDLLKRGASVTKRNADGWTAVDFLRNHIVNNDDDDNSKLKELTALAVSMEDMQRKQSFPVRGCAPQLNARRNVKPFVKTSRTNTADKGDDDALNSYKRAIGSMGAQSKSKKRSRQHESALFYENDALIRSPSPEDDIVLPSDCERSPDKDRSSRADLLRTRRSPSPISICSSPSVARASSSFNPLPIDDEFLIDDLPKRRKRKSCVSSDKSPAAERRESKQRRTATQPARIRRVAVRSPSPEDIEACLQRETTFTPSPSYSYVPQTQREPVNEAASAPSQALIIATLKFEDESGEPFRPDKLVTFPRIATMAEAEERFRSELGQPARIFTTRLGDGREADSAIPLLSLGEPLTIICRLQLSDNLGNVRTAVVGEDSTKLAGLSISDKLDLSLARPEKIGQVLRTATTSRPKLKSLSLDGCDITESVLSHLGVILNDLTNLSCKYVGLNDNQLSTLCSKSFFPQLSSLNLSHNEITSGSTLSNFLENCTQLSELHCCDLDVVQGQDTLMDTISRLQNLQVLDISFNSWVKGEYVEKIINSCENLSTLILDGCNLDEISFEPTWLPNLRTLSMVGCQQIEYDSLVEWISMGSIQKLDLSGTDITLDHVRTLVASRMVCPEIAIRLVRTRSIENEPQAFVDMMLSFVTNSLSPVRFEFSANFANALRNLTAFASNFLCS</sequence>
<dbReference type="PROSITE" id="PS50088">
    <property type="entry name" value="ANK_REPEAT"/>
    <property type="match status" value="3"/>
</dbReference>
<dbReference type="GO" id="GO:0031297">
    <property type="term" value="P:replication fork processing"/>
    <property type="evidence" value="ECO:0007669"/>
    <property type="project" value="TreeGrafter"/>
</dbReference>
<keyword evidence="12" id="KW-0234">DNA repair</keyword>
<evidence type="ECO:0000313" key="17">
    <source>
        <dbReference type="Proteomes" id="UP001176961"/>
    </source>
</evidence>
<comment type="caution">
    <text evidence="16">The sequence shown here is derived from an EMBL/GenBank/DDBJ whole genome shotgun (WGS) entry which is preliminary data.</text>
</comment>
<dbReference type="Proteomes" id="UP001176961">
    <property type="component" value="Unassembled WGS sequence"/>
</dbReference>
<comment type="subcellular location">
    <subcellularLocation>
        <location evidence="2">Chromosome</location>
    </subcellularLocation>
    <subcellularLocation>
        <location evidence="1">Nucleus</location>
    </subcellularLocation>
</comment>
<gene>
    <name evidence="16" type="ORF">CYNAS_LOCUS17809</name>
</gene>
<dbReference type="SUPFAM" id="SSF48452">
    <property type="entry name" value="TPR-like"/>
    <property type="match status" value="1"/>
</dbReference>
<evidence type="ECO:0000256" key="5">
    <source>
        <dbReference type="ARBA" id="ARBA00022454"/>
    </source>
</evidence>
<evidence type="ECO:0000256" key="12">
    <source>
        <dbReference type="ARBA" id="ARBA00023204"/>
    </source>
</evidence>
<comment type="similarity">
    <text evidence="3">Belongs to the Tonsoku family.</text>
</comment>
<keyword evidence="7" id="KW-0677">Repeat</keyword>
<protein>
    <recommendedName>
        <fullName evidence="4">Tonsoku-like protein</fullName>
    </recommendedName>
</protein>
<keyword evidence="8" id="KW-0227">DNA damage</keyword>
<evidence type="ECO:0000256" key="8">
    <source>
        <dbReference type="ARBA" id="ARBA00022763"/>
    </source>
</evidence>
<keyword evidence="5" id="KW-0158">Chromosome</keyword>
<dbReference type="Gene3D" id="1.25.40.10">
    <property type="entry name" value="Tetratricopeptide repeat domain"/>
    <property type="match status" value="2"/>
</dbReference>
<keyword evidence="9" id="KW-0802">TPR repeat</keyword>
<proteinExistence type="inferred from homology"/>
<dbReference type="InterPro" id="IPR032675">
    <property type="entry name" value="LRR_dom_sf"/>
</dbReference>
<dbReference type="GO" id="GO:0006325">
    <property type="term" value="P:chromatin organization"/>
    <property type="evidence" value="ECO:0007669"/>
    <property type="project" value="UniProtKB-KW"/>
</dbReference>
<dbReference type="InterPro" id="IPR019734">
    <property type="entry name" value="TPR_rpt"/>
</dbReference>
<evidence type="ECO:0000256" key="11">
    <source>
        <dbReference type="ARBA" id="ARBA00023043"/>
    </source>
</evidence>
<evidence type="ECO:0000256" key="14">
    <source>
        <dbReference type="PROSITE-ProRule" id="PRU00023"/>
    </source>
</evidence>
<feature type="repeat" description="ANK" evidence="14">
    <location>
        <begin position="518"/>
        <end position="550"/>
    </location>
</feature>
<evidence type="ECO:0000256" key="3">
    <source>
        <dbReference type="ARBA" id="ARBA00010999"/>
    </source>
</evidence>
<dbReference type="SMART" id="SM00248">
    <property type="entry name" value="ANK"/>
    <property type="match status" value="3"/>
</dbReference>
<evidence type="ECO:0000256" key="13">
    <source>
        <dbReference type="ARBA" id="ARBA00023242"/>
    </source>
</evidence>
<feature type="repeat" description="ANK" evidence="14">
    <location>
        <begin position="595"/>
        <end position="627"/>
    </location>
</feature>
<dbReference type="PANTHER" id="PTHR46358">
    <property type="entry name" value="TONSOKU-LIKE PROTEIN"/>
    <property type="match status" value="1"/>
</dbReference>
<feature type="repeat" description="ANK" evidence="14">
    <location>
        <begin position="551"/>
        <end position="583"/>
    </location>
</feature>
<name>A0AA36MBF2_CYLNA</name>
<dbReference type="PROSITE" id="PS51450">
    <property type="entry name" value="LRR"/>
    <property type="match status" value="1"/>
</dbReference>
<dbReference type="GO" id="GO:0043596">
    <property type="term" value="C:nuclear replication fork"/>
    <property type="evidence" value="ECO:0007669"/>
    <property type="project" value="TreeGrafter"/>
</dbReference>
<dbReference type="SUPFAM" id="SSF52047">
    <property type="entry name" value="RNI-like"/>
    <property type="match status" value="1"/>
</dbReference>